<dbReference type="PANTHER" id="PTHR22683:SF41">
    <property type="entry name" value="DNA TRANSLOCASE FTSK"/>
    <property type="match status" value="1"/>
</dbReference>
<dbReference type="CDD" id="cd01127">
    <property type="entry name" value="TrwB_TraG_TraD_VirD4"/>
    <property type="match status" value="1"/>
</dbReference>
<name>A0A7W9GNK7_9ACTN</name>
<gene>
    <name evidence="6" type="ORF">HD601_001750</name>
</gene>
<dbReference type="AlphaFoldDB" id="A0A7W9GNK7"/>
<evidence type="ECO:0000313" key="7">
    <source>
        <dbReference type="Proteomes" id="UP000542813"/>
    </source>
</evidence>
<dbReference type="SUPFAM" id="SSF52540">
    <property type="entry name" value="P-loop containing nucleoside triphosphate hydrolases"/>
    <property type="match status" value="1"/>
</dbReference>
<evidence type="ECO:0000259" key="5">
    <source>
        <dbReference type="PROSITE" id="PS50901"/>
    </source>
</evidence>
<keyword evidence="7" id="KW-1185">Reference proteome</keyword>
<sequence length="927" mass="98114">MRLTALRPGLLRGPDPDDDGPAALANAVQATEDAALHLRALADTAAQRERHRLAEDQQSIARESRRRQARSHASLLAAADRVRLDITELLGRGPGYAHEGWESPLWTEPYDQPVDVAQVVRAATLGLASPSNIVELPFVLPALGGNVVITHAPGGRAPAHNLAQAFATRALASALPGSLRLHLLDPGGLGQNLGILSRLPEPLVAGGVRATHEEVSAELRALREHVHRLNSQVLLGDDDSLVTRWHQGTAQGIPCALVLAAGLGPHLTADDAQQLWSLARTGNRCGVAVVAVIDADRELPPGVAIADLLETAEHIHVDHEGGATWESSPPVLLHNARVRCPNPPGSAQHRFLTTILGPAVRSGVNRPVVLSELLPAEPAGSGSTMTRVGAVVGQAADGSPIELTVGDDEGVAIGGIVVGPSGSGKTTLLHAFIHALVRRYPPEELELYLLDMKAGVEFAEYAPRPGRPALPHVRAVGIEADATFALGVLRHLADVDAERKQLFKQASADTGHEIKNIAQYREVTGRVLPRVLFVADEFQLMLAGPTEDTAWDTLDVLVKQGRSQGIHVLLATQSLNSVGSGRAAQKASVFDQLELRVGLRCKPDELSILFDRTVRDRLDTGRRGSGVLNQARGDKDADQLFQGGLLDADDRRRIRDGVVARYGTDPRIRVSRGTGGVEVADVAPVLASAPLPTVYVGAPVGVSPPLVGVPARPGDGRGLLLAGRDEAHAVSAVSGVLAGLALQPGCDDAGFVVVDLLPGRIPGRRPLDHVVDWLGDRAVVLGEDRLDDLPSVAGGRSGPVFVAVLGLQYSEAEAPMYTDEPHPFGWLCGTGPAQSVFPIVWLDTPDRRRKLGQHADRLQLRADAGGDLIDTTSFLGVRPPFPATRGRLWFHDLAGDADPVLLDPLQAGSVLPEPRVVPVAPGLGALQ</sequence>
<feature type="region of interest" description="Disordered" evidence="4">
    <location>
        <begin position="1"/>
        <end position="20"/>
    </location>
</feature>
<dbReference type="Pfam" id="PF01580">
    <property type="entry name" value="FtsK_SpoIIIE"/>
    <property type="match status" value="1"/>
</dbReference>
<feature type="domain" description="FtsK" evidence="5">
    <location>
        <begin position="398"/>
        <end position="608"/>
    </location>
</feature>
<proteinExistence type="predicted"/>
<dbReference type="PANTHER" id="PTHR22683">
    <property type="entry name" value="SPORULATION PROTEIN RELATED"/>
    <property type="match status" value="1"/>
</dbReference>
<keyword evidence="1 3" id="KW-0547">Nucleotide-binding</keyword>
<evidence type="ECO:0000256" key="3">
    <source>
        <dbReference type="PROSITE-ProRule" id="PRU00289"/>
    </source>
</evidence>
<dbReference type="InterPro" id="IPR002543">
    <property type="entry name" value="FtsK_dom"/>
</dbReference>
<evidence type="ECO:0000256" key="4">
    <source>
        <dbReference type="SAM" id="MobiDB-lite"/>
    </source>
</evidence>
<organism evidence="6 7">
    <name type="scientific">Jiangella mangrovi</name>
    <dbReference type="NCBI Taxonomy" id="1524084"/>
    <lineage>
        <taxon>Bacteria</taxon>
        <taxon>Bacillati</taxon>
        <taxon>Actinomycetota</taxon>
        <taxon>Actinomycetes</taxon>
        <taxon>Jiangellales</taxon>
        <taxon>Jiangellaceae</taxon>
        <taxon>Jiangella</taxon>
    </lineage>
</organism>
<comment type="caution">
    <text evidence="6">The sequence shown here is derived from an EMBL/GenBank/DDBJ whole genome shotgun (WGS) entry which is preliminary data.</text>
</comment>
<dbReference type="InterPro" id="IPR027417">
    <property type="entry name" value="P-loop_NTPase"/>
</dbReference>
<evidence type="ECO:0000313" key="6">
    <source>
        <dbReference type="EMBL" id="MBB5787175.1"/>
    </source>
</evidence>
<dbReference type="RefSeq" id="WP_184821063.1">
    <property type="nucleotide sequence ID" value="NZ_JACHMM010000001.1"/>
</dbReference>
<reference evidence="6 7" key="1">
    <citation type="submission" date="2020-08" db="EMBL/GenBank/DDBJ databases">
        <title>Sequencing the genomes of 1000 actinobacteria strains.</title>
        <authorList>
            <person name="Klenk H.-P."/>
        </authorList>
    </citation>
    <scope>NUCLEOTIDE SEQUENCE [LARGE SCALE GENOMIC DNA]</scope>
    <source>
        <strain evidence="6 7">DSM 102122</strain>
    </source>
</reference>
<dbReference type="GO" id="GO:0003677">
    <property type="term" value="F:DNA binding"/>
    <property type="evidence" value="ECO:0007669"/>
    <property type="project" value="InterPro"/>
</dbReference>
<accession>A0A7W9GNK7</accession>
<dbReference type="InterPro" id="IPR050206">
    <property type="entry name" value="FtsK/SpoIIIE/SftA"/>
</dbReference>
<feature type="binding site" evidence="3">
    <location>
        <begin position="419"/>
        <end position="426"/>
    </location>
    <ligand>
        <name>ATP</name>
        <dbReference type="ChEBI" id="CHEBI:30616"/>
    </ligand>
</feature>
<evidence type="ECO:0000256" key="2">
    <source>
        <dbReference type="ARBA" id="ARBA00022840"/>
    </source>
</evidence>
<dbReference type="GO" id="GO:0005524">
    <property type="term" value="F:ATP binding"/>
    <property type="evidence" value="ECO:0007669"/>
    <property type="project" value="UniProtKB-UniRule"/>
</dbReference>
<dbReference type="PROSITE" id="PS50901">
    <property type="entry name" value="FTSK"/>
    <property type="match status" value="1"/>
</dbReference>
<protein>
    <submittedName>
        <fullName evidence="6">Energy-coupling factor transporter ATP-binding protein EcfA2</fullName>
    </submittedName>
</protein>
<dbReference type="Gene3D" id="3.40.50.300">
    <property type="entry name" value="P-loop containing nucleotide triphosphate hydrolases"/>
    <property type="match status" value="1"/>
</dbReference>
<feature type="compositionally biased region" description="Low complexity" evidence="4">
    <location>
        <begin position="1"/>
        <end position="13"/>
    </location>
</feature>
<evidence type="ECO:0000256" key="1">
    <source>
        <dbReference type="ARBA" id="ARBA00022741"/>
    </source>
</evidence>
<dbReference type="SMART" id="SM00382">
    <property type="entry name" value="AAA"/>
    <property type="match status" value="1"/>
</dbReference>
<dbReference type="InterPro" id="IPR003593">
    <property type="entry name" value="AAA+_ATPase"/>
</dbReference>
<keyword evidence="2 3" id="KW-0067">ATP-binding</keyword>
<dbReference type="Proteomes" id="UP000542813">
    <property type="component" value="Unassembled WGS sequence"/>
</dbReference>
<dbReference type="EMBL" id="JACHMM010000001">
    <property type="protein sequence ID" value="MBB5787175.1"/>
    <property type="molecule type" value="Genomic_DNA"/>
</dbReference>